<evidence type="ECO:0000259" key="6">
    <source>
        <dbReference type="Pfam" id="PF07980"/>
    </source>
</evidence>
<dbReference type="Proteomes" id="UP000679126">
    <property type="component" value="Unassembled WGS sequence"/>
</dbReference>
<dbReference type="Pfam" id="PF07980">
    <property type="entry name" value="SusD_RagB"/>
    <property type="match status" value="1"/>
</dbReference>
<dbReference type="EMBL" id="JAGHKP010000002">
    <property type="protein sequence ID" value="MBO9152359.1"/>
    <property type="molecule type" value="Genomic_DNA"/>
</dbReference>
<feature type="domain" description="RagB/SusD" evidence="6">
    <location>
        <begin position="335"/>
        <end position="528"/>
    </location>
</feature>
<keyword evidence="4" id="KW-0472">Membrane</keyword>
<organism evidence="8 9">
    <name type="scientific">Chitinophaga chungangae</name>
    <dbReference type="NCBI Taxonomy" id="2821488"/>
    <lineage>
        <taxon>Bacteria</taxon>
        <taxon>Pseudomonadati</taxon>
        <taxon>Bacteroidota</taxon>
        <taxon>Chitinophagia</taxon>
        <taxon>Chitinophagales</taxon>
        <taxon>Chitinophagaceae</taxon>
        <taxon>Chitinophaga</taxon>
    </lineage>
</organism>
<dbReference type="InterPro" id="IPR033985">
    <property type="entry name" value="SusD-like_N"/>
</dbReference>
<evidence type="ECO:0000313" key="9">
    <source>
        <dbReference type="Proteomes" id="UP000679126"/>
    </source>
</evidence>
<dbReference type="SUPFAM" id="SSF48452">
    <property type="entry name" value="TPR-like"/>
    <property type="match status" value="1"/>
</dbReference>
<sequence length="528" mass="59844">MKYILYSFLILSFGAVSCNKFLDKTPTDFPLPKNYFKTENDVNTALNGIYDPLGKTGTYGRTLFFELDMSDEGFNALSTTTIDLSINNYNTSDTKVNTLWNLLYQGVNRANVFLENIDNKDLQMDEDKRKAAKGQALFLRAYYYFMLVSNWGDVPVRLQSINDVNDVNRARMPSSEIYAFIVKDMEAAAELVNPITAYTYNSRITKSVVWGILARVNLKMAGYPLNDATRWAEARKWALKAMEPGNGHALNPDYQQVFINQCQDKYDTKEVLWEVEFNKVNNGSQDEEGSVGAINGIGSSDRNMYSYGAVHITERYYRAFAAGDLRRDWTSNSYYYGTVNGVVNSKIPYPATSIYNRCNAKWRREYETALPKNINTSSINFPILRFSDVLLMFAEAENEVNGGPSADAYEAVNKVRRRAYGLLLPTPPNPAIDADLPAGLDQLSFRDAIRKERSLELGFEAIRRHDLIRWGIYISTMKDLSNEITTTAPAAYKYAARHGDNLGQRHLLLPIPSSEMAINKSLVQNPEW</sequence>
<dbReference type="CDD" id="cd08977">
    <property type="entry name" value="SusD"/>
    <property type="match status" value="1"/>
</dbReference>
<accession>A0ABS3YCG9</accession>
<dbReference type="RefSeq" id="WP_209145351.1">
    <property type="nucleotide sequence ID" value="NZ_JAGHKP010000002.1"/>
</dbReference>
<comment type="caution">
    <text evidence="8">The sequence shown here is derived from an EMBL/GenBank/DDBJ whole genome shotgun (WGS) entry which is preliminary data.</text>
</comment>
<name>A0ABS3YCG9_9BACT</name>
<evidence type="ECO:0000313" key="8">
    <source>
        <dbReference type="EMBL" id="MBO9152359.1"/>
    </source>
</evidence>
<evidence type="ECO:0000256" key="5">
    <source>
        <dbReference type="ARBA" id="ARBA00023237"/>
    </source>
</evidence>
<comment type="similarity">
    <text evidence="2">Belongs to the SusD family.</text>
</comment>
<keyword evidence="5" id="KW-0998">Cell outer membrane</keyword>
<evidence type="ECO:0000256" key="1">
    <source>
        <dbReference type="ARBA" id="ARBA00004442"/>
    </source>
</evidence>
<dbReference type="InterPro" id="IPR011990">
    <property type="entry name" value="TPR-like_helical_dom_sf"/>
</dbReference>
<protein>
    <submittedName>
        <fullName evidence="8">RagB/SusD family nutrient uptake outer membrane protein</fullName>
    </submittedName>
</protein>
<dbReference type="Gene3D" id="1.25.40.390">
    <property type="match status" value="1"/>
</dbReference>
<dbReference type="Pfam" id="PF14322">
    <property type="entry name" value="SusD-like_3"/>
    <property type="match status" value="1"/>
</dbReference>
<comment type="subcellular location">
    <subcellularLocation>
        <location evidence="1">Cell outer membrane</location>
    </subcellularLocation>
</comment>
<evidence type="ECO:0000259" key="7">
    <source>
        <dbReference type="Pfam" id="PF14322"/>
    </source>
</evidence>
<evidence type="ECO:0000256" key="3">
    <source>
        <dbReference type="ARBA" id="ARBA00022729"/>
    </source>
</evidence>
<evidence type="ECO:0000256" key="4">
    <source>
        <dbReference type="ARBA" id="ARBA00023136"/>
    </source>
</evidence>
<feature type="domain" description="SusD-like N-terminal" evidence="7">
    <location>
        <begin position="20"/>
        <end position="218"/>
    </location>
</feature>
<dbReference type="InterPro" id="IPR012944">
    <property type="entry name" value="SusD_RagB_dom"/>
</dbReference>
<keyword evidence="9" id="KW-1185">Reference proteome</keyword>
<dbReference type="PROSITE" id="PS51257">
    <property type="entry name" value="PROKAR_LIPOPROTEIN"/>
    <property type="match status" value="1"/>
</dbReference>
<evidence type="ECO:0000256" key="2">
    <source>
        <dbReference type="ARBA" id="ARBA00006275"/>
    </source>
</evidence>
<reference evidence="9" key="1">
    <citation type="submission" date="2021-03" db="EMBL/GenBank/DDBJ databases">
        <title>Assistant Professor.</title>
        <authorList>
            <person name="Huq M.A."/>
        </authorList>
    </citation>
    <scope>NUCLEOTIDE SEQUENCE [LARGE SCALE GENOMIC DNA]</scope>
    <source>
        <strain evidence="9">MAH-28</strain>
    </source>
</reference>
<proteinExistence type="inferred from homology"/>
<gene>
    <name evidence="8" type="ORF">J7I43_09065</name>
</gene>
<keyword evidence="3" id="KW-0732">Signal</keyword>